<comment type="function">
    <text evidence="10">Catalyzes the NADPH-dependent reduction of ketopantoate into pantoic acid.</text>
</comment>
<evidence type="ECO:0000256" key="2">
    <source>
        <dbReference type="ARBA" id="ARBA00007870"/>
    </source>
</evidence>
<evidence type="ECO:0000256" key="4">
    <source>
        <dbReference type="ARBA" id="ARBA00019465"/>
    </source>
</evidence>
<keyword evidence="14" id="KW-1185">Reference proteome</keyword>
<comment type="similarity">
    <text evidence="2 10">Belongs to the ketopantoate reductase family.</text>
</comment>
<comment type="caution">
    <text evidence="13">The sequence shown here is derived from an EMBL/GenBank/DDBJ whole genome shotgun (WGS) entry which is preliminary data.</text>
</comment>
<protein>
    <recommendedName>
        <fullName evidence="4 10">2-dehydropantoate 2-reductase</fullName>
        <ecNumber evidence="3 10">1.1.1.169</ecNumber>
    </recommendedName>
    <alternativeName>
        <fullName evidence="8 10">Ketopantoate reductase</fullName>
    </alternativeName>
</protein>
<dbReference type="InterPro" id="IPR013328">
    <property type="entry name" value="6PGD_dom2"/>
</dbReference>
<evidence type="ECO:0000256" key="3">
    <source>
        <dbReference type="ARBA" id="ARBA00013014"/>
    </source>
</evidence>
<dbReference type="Gene3D" id="1.10.1040.10">
    <property type="entry name" value="N-(1-d-carboxylethyl)-l-norvaline Dehydrogenase, domain 2"/>
    <property type="match status" value="1"/>
</dbReference>
<keyword evidence="6 10" id="KW-0521">NADP</keyword>
<dbReference type="Pfam" id="PF08546">
    <property type="entry name" value="ApbA_C"/>
    <property type="match status" value="1"/>
</dbReference>
<dbReference type="InterPro" id="IPR050838">
    <property type="entry name" value="Ketopantoate_reductase"/>
</dbReference>
<dbReference type="InterPro" id="IPR013752">
    <property type="entry name" value="KPA_reductase"/>
</dbReference>
<evidence type="ECO:0000256" key="8">
    <source>
        <dbReference type="ARBA" id="ARBA00032024"/>
    </source>
</evidence>
<evidence type="ECO:0000256" key="5">
    <source>
        <dbReference type="ARBA" id="ARBA00022655"/>
    </source>
</evidence>
<comment type="catalytic activity">
    <reaction evidence="9 10">
        <text>(R)-pantoate + NADP(+) = 2-dehydropantoate + NADPH + H(+)</text>
        <dbReference type="Rhea" id="RHEA:16233"/>
        <dbReference type="ChEBI" id="CHEBI:11561"/>
        <dbReference type="ChEBI" id="CHEBI:15378"/>
        <dbReference type="ChEBI" id="CHEBI:15980"/>
        <dbReference type="ChEBI" id="CHEBI:57783"/>
        <dbReference type="ChEBI" id="CHEBI:58349"/>
        <dbReference type="EC" id="1.1.1.169"/>
    </reaction>
</comment>
<dbReference type="PANTHER" id="PTHR43765">
    <property type="entry name" value="2-DEHYDROPANTOATE 2-REDUCTASE-RELATED"/>
    <property type="match status" value="1"/>
</dbReference>
<feature type="domain" description="Ketopantoate reductase N-terminal" evidence="11">
    <location>
        <begin position="3"/>
        <end position="162"/>
    </location>
</feature>
<keyword evidence="7 10" id="KW-0560">Oxidoreductase</keyword>
<dbReference type="Pfam" id="PF02558">
    <property type="entry name" value="ApbA"/>
    <property type="match status" value="1"/>
</dbReference>
<evidence type="ECO:0000256" key="6">
    <source>
        <dbReference type="ARBA" id="ARBA00022857"/>
    </source>
</evidence>
<dbReference type="SUPFAM" id="SSF48179">
    <property type="entry name" value="6-phosphogluconate dehydrogenase C-terminal domain-like"/>
    <property type="match status" value="1"/>
</dbReference>
<dbReference type="EC" id="1.1.1.169" evidence="3 10"/>
<dbReference type="InterPro" id="IPR008927">
    <property type="entry name" value="6-PGluconate_DH-like_C_sf"/>
</dbReference>
<evidence type="ECO:0000256" key="1">
    <source>
        <dbReference type="ARBA" id="ARBA00004994"/>
    </source>
</evidence>
<reference evidence="13" key="1">
    <citation type="submission" date="2022-01" db="EMBL/GenBank/DDBJ databases">
        <title>Colwellia maritima, isolated from seawater.</title>
        <authorList>
            <person name="Kristyanto S."/>
            <person name="Jung J."/>
            <person name="Jeon C.O."/>
        </authorList>
    </citation>
    <scope>NUCLEOTIDE SEQUENCE</scope>
    <source>
        <strain evidence="13">MSW7</strain>
    </source>
</reference>
<accession>A0ABS9WZ51</accession>
<dbReference type="InterPro" id="IPR013332">
    <property type="entry name" value="KPR_N"/>
</dbReference>
<evidence type="ECO:0000256" key="7">
    <source>
        <dbReference type="ARBA" id="ARBA00023002"/>
    </source>
</evidence>
<dbReference type="SUPFAM" id="SSF51735">
    <property type="entry name" value="NAD(P)-binding Rossmann-fold domains"/>
    <property type="match status" value="1"/>
</dbReference>
<sequence length="317" mass="35460">MNIIIIGPGAMGLLWYHHIGQLFNKNPEYHKSQLHLLSSKSFPLTHEDLSNREQDYCFTDQHNQTHHNSIHYAQIKNIEQADIILLCVKSFQISSALKNIVNHLNKNSVIILSHNGMGTVAELPTEIEKDHAVYTLLTTHGCLRSAPFCITHTGVGSSDLGLLLGASNATQQQSLTQLLNTALPDVNFQTNIKQKQWLKLAINCVINPLTAINNLENGQINNAKYQTSITLLLNEIIAVASAEGVQFDLHELKQRIKEVAQATAKNCSSMRCDILAKRRSEIDYINGYIHHLGITHGIATPENTMLWQTVKNLESEY</sequence>
<evidence type="ECO:0000259" key="12">
    <source>
        <dbReference type="Pfam" id="PF08546"/>
    </source>
</evidence>
<feature type="domain" description="Ketopantoate reductase C-terminal" evidence="12">
    <location>
        <begin position="191"/>
        <end position="314"/>
    </location>
</feature>
<proteinExistence type="inferred from homology"/>
<gene>
    <name evidence="13" type="ORF">L3081_07455</name>
</gene>
<evidence type="ECO:0000313" key="14">
    <source>
        <dbReference type="Proteomes" id="UP001139646"/>
    </source>
</evidence>
<evidence type="ECO:0000259" key="11">
    <source>
        <dbReference type="Pfam" id="PF02558"/>
    </source>
</evidence>
<organism evidence="13 14">
    <name type="scientific">Colwellia maritima</name>
    <dbReference type="NCBI Taxonomy" id="2912588"/>
    <lineage>
        <taxon>Bacteria</taxon>
        <taxon>Pseudomonadati</taxon>
        <taxon>Pseudomonadota</taxon>
        <taxon>Gammaproteobacteria</taxon>
        <taxon>Alteromonadales</taxon>
        <taxon>Colwelliaceae</taxon>
        <taxon>Colwellia</taxon>
    </lineage>
</organism>
<comment type="pathway">
    <text evidence="1 10">Cofactor biosynthesis; (R)-pantothenate biosynthesis; (R)-pantoate from 3-methyl-2-oxobutanoate: step 2/2.</text>
</comment>
<dbReference type="RefSeq" id="WP_242284598.1">
    <property type="nucleotide sequence ID" value="NZ_JAKKSL010000001.1"/>
</dbReference>
<dbReference type="InterPro" id="IPR003710">
    <property type="entry name" value="ApbA"/>
</dbReference>
<dbReference type="NCBIfam" id="TIGR00745">
    <property type="entry name" value="apbA_panE"/>
    <property type="match status" value="1"/>
</dbReference>
<evidence type="ECO:0000256" key="9">
    <source>
        <dbReference type="ARBA" id="ARBA00048793"/>
    </source>
</evidence>
<dbReference type="EMBL" id="JAKKSL010000001">
    <property type="protein sequence ID" value="MCI2283266.1"/>
    <property type="molecule type" value="Genomic_DNA"/>
</dbReference>
<evidence type="ECO:0000313" key="13">
    <source>
        <dbReference type="EMBL" id="MCI2283266.1"/>
    </source>
</evidence>
<dbReference type="Proteomes" id="UP001139646">
    <property type="component" value="Unassembled WGS sequence"/>
</dbReference>
<name>A0ABS9WZ51_9GAMM</name>
<dbReference type="InterPro" id="IPR036291">
    <property type="entry name" value="NAD(P)-bd_dom_sf"/>
</dbReference>
<dbReference type="PANTHER" id="PTHR43765:SF2">
    <property type="entry name" value="2-DEHYDROPANTOATE 2-REDUCTASE"/>
    <property type="match status" value="1"/>
</dbReference>
<dbReference type="Gene3D" id="3.40.50.720">
    <property type="entry name" value="NAD(P)-binding Rossmann-like Domain"/>
    <property type="match status" value="1"/>
</dbReference>
<evidence type="ECO:0000256" key="10">
    <source>
        <dbReference type="RuleBase" id="RU362068"/>
    </source>
</evidence>
<keyword evidence="5 10" id="KW-0566">Pantothenate biosynthesis</keyword>